<organism evidence="13 14">
    <name type="scientific">Stemphylium lycopersici</name>
    <name type="common">Tomato gray leaf spot disease fungus</name>
    <name type="synonym">Thyrospora lycopersici</name>
    <dbReference type="NCBI Taxonomy" id="183478"/>
    <lineage>
        <taxon>Eukaryota</taxon>
        <taxon>Fungi</taxon>
        <taxon>Dikarya</taxon>
        <taxon>Ascomycota</taxon>
        <taxon>Pezizomycotina</taxon>
        <taxon>Dothideomycetes</taxon>
        <taxon>Pleosporomycetidae</taxon>
        <taxon>Pleosporales</taxon>
        <taxon>Pleosporineae</taxon>
        <taxon>Pleosporaceae</taxon>
        <taxon>Stemphylium</taxon>
    </lineage>
</organism>
<gene>
    <name evidence="13" type="ORF">DDE83_001433</name>
</gene>
<dbReference type="SMART" id="SM00487">
    <property type="entry name" value="DEXDc"/>
    <property type="match status" value="1"/>
</dbReference>
<evidence type="ECO:0000259" key="10">
    <source>
        <dbReference type="PROSITE" id="PS50222"/>
    </source>
</evidence>
<dbReference type="PROSITE" id="PS51194">
    <property type="entry name" value="HELICASE_CTER"/>
    <property type="match status" value="1"/>
</dbReference>
<dbReference type="PROSITE" id="PS51192">
    <property type="entry name" value="HELICASE_ATP_BIND_1"/>
    <property type="match status" value="1"/>
</dbReference>
<evidence type="ECO:0000256" key="3">
    <source>
        <dbReference type="ARBA" id="ARBA00022741"/>
    </source>
</evidence>
<comment type="caution">
    <text evidence="13">The sequence shown here is derived from an EMBL/GenBank/DDBJ whole genome shotgun (WGS) entry which is preliminary data.</text>
</comment>
<evidence type="ECO:0000256" key="7">
    <source>
        <dbReference type="ARBA" id="ARBA00022840"/>
    </source>
</evidence>
<dbReference type="PROSITE" id="PS00690">
    <property type="entry name" value="DEAH_ATP_HELICASE"/>
    <property type="match status" value="1"/>
</dbReference>
<dbReference type="OrthoDB" id="10253254at2759"/>
<comment type="catalytic activity">
    <reaction evidence="8">
        <text>ATP + H2O = ADP + phosphate + H(+)</text>
        <dbReference type="Rhea" id="RHEA:13065"/>
        <dbReference type="ChEBI" id="CHEBI:15377"/>
        <dbReference type="ChEBI" id="CHEBI:15378"/>
        <dbReference type="ChEBI" id="CHEBI:30616"/>
        <dbReference type="ChEBI" id="CHEBI:43474"/>
        <dbReference type="ChEBI" id="CHEBI:456216"/>
        <dbReference type="EC" id="3.6.4.13"/>
    </reaction>
</comment>
<dbReference type="InterPro" id="IPR011545">
    <property type="entry name" value="DEAD/DEAH_box_helicase_dom"/>
</dbReference>
<evidence type="ECO:0000256" key="5">
    <source>
        <dbReference type="ARBA" id="ARBA00022806"/>
    </source>
</evidence>
<keyword evidence="4 13" id="KW-0378">Hydrolase</keyword>
<dbReference type="PANTHER" id="PTHR18934:SF136">
    <property type="entry name" value="ATP-DEPENDENT RNA HELICASE DHX35-RELATED"/>
    <property type="match status" value="1"/>
</dbReference>
<dbReference type="PROSITE" id="PS50222">
    <property type="entry name" value="EF_HAND_2"/>
    <property type="match status" value="1"/>
</dbReference>
<dbReference type="PROSITE" id="PS00018">
    <property type="entry name" value="EF_HAND_1"/>
    <property type="match status" value="1"/>
</dbReference>
<dbReference type="InterPro" id="IPR011992">
    <property type="entry name" value="EF-hand-dom_pair"/>
</dbReference>
<accession>A0A364ND42</accession>
<keyword evidence="5" id="KW-0347">Helicase</keyword>
<evidence type="ECO:0000256" key="8">
    <source>
        <dbReference type="ARBA" id="ARBA00047984"/>
    </source>
</evidence>
<dbReference type="GO" id="GO:0003724">
    <property type="term" value="F:RNA helicase activity"/>
    <property type="evidence" value="ECO:0007669"/>
    <property type="project" value="UniProtKB-EC"/>
</dbReference>
<evidence type="ECO:0000259" key="11">
    <source>
        <dbReference type="PROSITE" id="PS51192"/>
    </source>
</evidence>
<sequence length="1186" mass="134005">MNRIFQAPFSALLLLSCALNVSAHGNTEHAQVEVAPDADWATRHMAEEHHISGFDATTFFNLHDYDSTGLWTAMDIRRTYGLEDPSSASISETKKQMVVQTILDMFDMNKDGAITLPEFIQKDSEGTKLPDFGFGPGHHGDDEYEYEIHHWEKYHSGDDVKEEDLNHPEDIAHFKMHEEKEARQEEWERLELRGVIEKNIPPKLFYKDNSNTIKMDFPYTPLVNATMLDQLTPQLVGLPRELRDIIFAYTVTQDEPVDITERSVQFDLANDMLQDELMESMFTHNTIGMTFPDTERVADEAASTPIWGAHTNYKCYIRKLIIATTEPPVHPTNPQDPRTYDTASYHDERKQWQQLLTLPHLSHLTVNMQKRNPKHFTWAVFTPTFIHLRTTVPTLSLTFNISFDALLKPRWDRETEDLEGTQAWMHPYGPMGFKDVSELFERPSEEDRAHVRAHFNEESEVESRDAMRGLIYESRGDKRALAACYLVRDPALLRVRAEELYLKMGLPNSIMADEEDIETTLIPSLYKPPALLPIAQLKDQLLYTIETYPVTIVVGETGSGKTTQIPKFLLEGGWCNSGQQIAITQPRRIACTSVAARVAEELGTPLGQQIGYSIRFEDVTSAATQVKFVTDGLLLREMLVDPLLSRYSVVMVDEAHERSLSSDILLSLLKKVLRKREDLRVVVSSATLEAERFLDFFNPDEGEKIHGRSKEDFGYIIGIEGRTYPVEVQYLQEPTNNYVEAVVETAMKIHEQESEGDILVFLTGREEIDDAIDKLGDHIAEMSASQQRLMPLPLYAGLPTEDQNLIFTKPPPDTRRVIFSTNIAEASLTIDGIVFIVDTGYVKLRAYNATLGIENLAVVPVSKASATQRAGRAGRTRPGKCFRLYTEAVYERLEEATFPELARSNLAPVILQLLNLGITNVIRFDYLSPPPSALVTRALDLLYSLGALDTHARLTKPLGTRMAELPLEPMLARALLKAAEPEFGCLSEMLTIAAMMTLQGDAFVSHDGGKKQLDAARRRFAVEEGDHVTLYNVYEAFVKAGLSNASWCHSNSLNHKALVKAVSVRKQLAAYLDRFGVKENVLSSSGVLRVGGTPMAERVRRCLATGFFAHAARMKADGSFTTVDGKTTLWAHPSSVFFTRKADWVIYTEIQSTRDKIYIRDLSTVDMDWLTEYAPEYYRVKNGRRQ</sequence>
<feature type="domain" description="EF-hand" evidence="10">
    <location>
        <begin position="94"/>
        <end position="129"/>
    </location>
</feature>
<dbReference type="Gene3D" id="1.20.120.1080">
    <property type="match status" value="1"/>
</dbReference>
<feature type="domain" description="Helicase ATP-binding" evidence="11">
    <location>
        <begin position="542"/>
        <end position="706"/>
    </location>
</feature>
<dbReference type="InterPro" id="IPR018247">
    <property type="entry name" value="EF_Hand_1_Ca_BS"/>
</dbReference>
<evidence type="ECO:0000256" key="9">
    <source>
        <dbReference type="SAM" id="SignalP"/>
    </source>
</evidence>
<dbReference type="Pfam" id="PF04408">
    <property type="entry name" value="WHD_HA2"/>
    <property type="match status" value="1"/>
</dbReference>
<dbReference type="InterPro" id="IPR002048">
    <property type="entry name" value="EF_hand_dom"/>
</dbReference>
<dbReference type="Proteomes" id="UP000249619">
    <property type="component" value="Unassembled WGS sequence"/>
</dbReference>
<dbReference type="GO" id="GO:0071013">
    <property type="term" value="C:catalytic step 2 spliceosome"/>
    <property type="evidence" value="ECO:0007669"/>
    <property type="project" value="TreeGrafter"/>
</dbReference>
<keyword evidence="7" id="KW-0067">ATP-binding</keyword>
<dbReference type="InterPro" id="IPR027417">
    <property type="entry name" value="P-loop_NTPase"/>
</dbReference>
<evidence type="ECO:0000256" key="4">
    <source>
        <dbReference type="ARBA" id="ARBA00022801"/>
    </source>
</evidence>
<dbReference type="Pfam" id="PF07717">
    <property type="entry name" value="OB_NTP_bind"/>
    <property type="match status" value="1"/>
</dbReference>
<dbReference type="PROSITE" id="PS51257">
    <property type="entry name" value="PROKAR_LIPOPROTEIN"/>
    <property type="match status" value="1"/>
</dbReference>
<feature type="signal peptide" evidence="9">
    <location>
        <begin position="1"/>
        <end position="23"/>
    </location>
</feature>
<dbReference type="Pfam" id="PF21010">
    <property type="entry name" value="HA2_C"/>
    <property type="match status" value="1"/>
</dbReference>
<evidence type="ECO:0000259" key="12">
    <source>
        <dbReference type="PROSITE" id="PS51194"/>
    </source>
</evidence>
<protein>
    <recommendedName>
        <fullName evidence="2">RNA helicase</fullName>
        <ecNumber evidence="2">3.6.4.13</ecNumber>
    </recommendedName>
</protein>
<evidence type="ECO:0000256" key="1">
    <source>
        <dbReference type="ARBA" id="ARBA00008792"/>
    </source>
</evidence>
<keyword evidence="9" id="KW-0732">Signal</keyword>
<keyword evidence="3" id="KW-0547">Nucleotide-binding</keyword>
<dbReference type="InterPro" id="IPR011709">
    <property type="entry name" value="DEAD-box_helicase_OB_fold"/>
</dbReference>
<dbReference type="SUPFAM" id="SSF47473">
    <property type="entry name" value="EF-hand"/>
    <property type="match status" value="1"/>
</dbReference>
<dbReference type="PANTHER" id="PTHR18934">
    <property type="entry name" value="ATP-DEPENDENT RNA HELICASE"/>
    <property type="match status" value="1"/>
</dbReference>
<proteinExistence type="inferred from homology"/>
<dbReference type="EMBL" id="QGDH01000014">
    <property type="protein sequence ID" value="RAR15196.1"/>
    <property type="molecule type" value="Genomic_DNA"/>
</dbReference>
<dbReference type="SUPFAM" id="SSF52540">
    <property type="entry name" value="P-loop containing nucleoside triphosphate hydrolases"/>
    <property type="match status" value="1"/>
</dbReference>
<dbReference type="Pfam" id="PF00270">
    <property type="entry name" value="DEAD"/>
    <property type="match status" value="1"/>
</dbReference>
<feature type="chain" id="PRO_5017083010" description="RNA helicase" evidence="9">
    <location>
        <begin position="24"/>
        <end position="1186"/>
    </location>
</feature>
<dbReference type="STRING" id="183478.A0A364ND42"/>
<comment type="similarity">
    <text evidence="1">Belongs to the DEAD box helicase family. DEAH subfamily.</text>
</comment>
<dbReference type="GO" id="GO:0003723">
    <property type="term" value="F:RNA binding"/>
    <property type="evidence" value="ECO:0007669"/>
    <property type="project" value="TreeGrafter"/>
</dbReference>
<dbReference type="Pfam" id="PF00271">
    <property type="entry name" value="Helicase_C"/>
    <property type="match status" value="1"/>
</dbReference>
<dbReference type="SMART" id="SM00490">
    <property type="entry name" value="HELICc"/>
    <property type="match status" value="1"/>
</dbReference>
<dbReference type="FunFam" id="3.40.50.300:FF:000767">
    <property type="entry name" value="Putative ATP-dependent RNA helicase DHX35"/>
    <property type="match status" value="1"/>
</dbReference>
<evidence type="ECO:0000313" key="14">
    <source>
        <dbReference type="Proteomes" id="UP000249619"/>
    </source>
</evidence>
<evidence type="ECO:0000256" key="2">
    <source>
        <dbReference type="ARBA" id="ARBA00012552"/>
    </source>
</evidence>
<dbReference type="InterPro" id="IPR007502">
    <property type="entry name" value="Helicase-assoc_dom"/>
</dbReference>
<dbReference type="FunFam" id="1.20.120.1080:FF:000020">
    <property type="entry name" value="ATP dependent RNA helicase, putative"/>
    <property type="match status" value="1"/>
</dbReference>
<name>A0A364ND42_STELY</name>
<dbReference type="Gene3D" id="3.40.50.300">
    <property type="entry name" value="P-loop containing nucleotide triphosphate hydrolases"/>
    <property type="match status" value="2"/>
</dbReference>
<dbReference type="InterPro" id="IPR048333">
    <property type="entry name" value="HA2_WH"/>
</dbReference>
<dbReference type="Gene3D" id="1.10.238.10">
    <property type="entry name" value="EF-hand"/>
    <property type="match status" value="1"/>
</dbReference>
<dbReference type="AlphaFoldDB" id="A0A364ND42"/>
<keyword evidence="6" id="KW-0106">Calcium</keyword>
<keyword evidence="14" id="KW-1185">Reference proteome</keyword>
<evidence type="ECO:0000256" key="6">
    <source>
        <dbReference type="ARBA" id="ARBA00022837"/>
    </source>
</evidence>
<dbReference type="CDD" id="cd18791">
    <property type="entry name" value="SF2_C_RHA"/>
    <property type="match status" value="1"/>
</dbReference>
<dbReference type="GO" id="GO:0016887">
    <property type="term" value="F:ATP hydrolysis activity"/>
    <property type="evidence" value="ECO:0007669"/>
    <property type="project" value="RHEA"/>
</dbReference>
<dbReference type="GO" id="GO:0005524">
    <property type="term" value="F:ATP binding"/>
    <property type="evidence" value="ECO:0007669"/>
    <property type="project" value="UniProtKB-KW"/>
</dbReference>
<dbReference type="InterPro" id="IPR014001">
    <property type="entry name" value="Helicase_ATP-bd"/>
</dbReference>
<dbReference type="FunFam" id="3.40.50.300:FF:000578">
    <property type="entry name" value="probable ATP-dependent RNA helicase DHX35"/>
    <property type="match status" value="1"/>
</dbReference>
<dbReference type="InterPro" id="IPR002464">
    <property type="entry name" value="DNA/RNA_helicase_DEAH_CS"/>
</dbReference>
<dbReference type="GO" id="GO:0005509">
    <property type="term" value="F:calcium ion binding"/>
    <property type="evidence" value="ECO:0007669"/>
    <property type="project" value="InterPro"/>
</dbReference>
<evidence type="ECO:0000313" key="13">
    <source>
        <dbReference type="EMBL" id="RAR15196.1"/>
    </source>
</evidence>
<dbReference type="EC" id="3.6.4.13" evidence="2"/>
<reference evidence="14" key="1">
    <citation type="submission" date="2018-05" db="EMBL/GenBank/DDBJ databases">
        <title>Draft genome sequence of Stemphylium lycopersici strain CIDEFI 213.</title>
        <authorList>
            <person name="Medina R."/>
            <person name="Franco M.E.E."/>
            <person name="Lucentini C.G."/>
            <person name="Saparrat M.C.N."/>
            <person name="Balatti P.A."/>
        </authorList>
    </citation>
    <scope>NUCLEOTIDE SEQUENCE [LARGE SCALE GENOMIC DNA]</scope>
    <source>
        <strain evidence="14">CIDEFI 213</strain>
    </source>
</reference>
<dbReference type="SMART" id="SM00847">
    <property type="entry name" value="HA2"/>
    <property type="match status" value="1"/>
</dbReference>
<feature type="domain" description="Helicase C-terminal" evidence="12">
    <location>
        <begin position="741"/>
        <end position="917"/>
    </location>
</feature>
<dbReference type="InterPro" id="IPR001650">
    <property type="entry name" value="Helicase_C-like"/>
</dbReference>